<feature type="transmembrane region" description="Helical" evidence="15">
    <location>
        <begin position="72"/>
        <end position="94"/>
    </location>
</feature>
<keyword evidence="11 14" id="KW-1015">Disulfide bond</keyword>
<dbReference type="Pfam" id="PF02600">
    <property type="entry name" value="DsbB"/>
    <property type="match status" value="1"/>
</dbReference>
<comment type="subcellular location">
    <subcellularLocation>
        <location evidence="1">Cell inner membrane</location>
        <topology evidence="1">Multi-pass membrane protein</topology>
    </subcellularLocation>
    <subcellularLocation>
        <location evidence="14">Cell membrane</location>
        <topology evidence="14">Multi-pass membrane protein</topology>
    </subcellularLocation>
</comment>
<dbReference type="InterPro" id="IPR003752">
    <property type="entry name" value="DiS_bond_form_DsbB/BdbC"/>
</dbReference>
<dbReference type="RefSeq" id="WP_192031002.1">
    <property type="nucleotide sequence ID" value="NZ_JACYTR010000056.1"/>
</dbReference>
<keyword evidence="3 14" id="KW-0813">Transport</keyword>
<feature type="topological domain" description="Cytoplasmic" evidence="14">
    <location>
        <begin position="67"/>
        <end position="72"/>
    </location>
</feature>
<keyword evidence="6 14" id="KW-0812">Transmembrane</keyword>
<comment type="function">
    <text evidence="14">Required for disulfide bond formation in some periplasmic proteins. Acts by oxidizing the DsbA protein.</text>
</comment>
<feature type="transmembrane region" description="Helical" evidence="15">
    <location>
        <begin position="45"/>
        <end position="65"/>
    </location>
</feature>
<comment type="similarity">
    <text evidence="2 14">Belongs to the DsbB family.</text>
</comment>
<dbReference type="InterPro" id="IPR050183">
    <property type="entry name" value="DsbB"/>
</dbReference>
<comment type="caution">
    <text evidence="16">The sequence shown here is derived from an EMBL/GenBank/DDBJ whole genome shotgun (WGS) entry which is preliminary data.</text>
</comment>
<evidence type="ECO:0000256" key="2">
    <source>
        <dbReference type="ARBA" id="ARBA00008823"/>
    </source>
</evidence>
<feature type="transmembrane region" description="Helical" evidence="15">
    <location>
        <begin position="12"/>
        <end position="33"/>
    </location>
</feature>
<keyword evidence="9 14" id="KW-0560">Oxidoreductase</keyword>
<dbReference type="PANTHER" id="PTHR36570:SF3">
    <property type="entry name" value="DISULFIDE BOND FORMATION PROTEIN B"/>
    <property type="match status" value="1"/>
</dbReference>
<accession>A0AAW3ZQ22</accession>
<protein>
    <recommendedName>
        <fullName evidence="14">Disulfide bond formation protein B</fullName>
    </recommendedName>
    <alternativeName>
        <fullName evidence="14">Disulfide oxidoreductase</fullName>
    </alternativeName>
</protein>
<dbReference type="GO" id="GO:0006457">
    <property type="term" value="P:protein folding"/>
    <property type="evidence" value="ECO:0007669"/>
    <property type="project" value="InterPro"/>
</dbReference>
<evidence type="ECO:0000313" key="16">
    <source>
        <dbReference type="EMBL" id="MBD8527584.1"/>
    </source>
</evidence>
<keyword evidence="10 14" id="KW-0472">Membrane</keyword>
<evidence type="ECO:0000256" key="12">
    <source>
        <dbReference type="ARBA" id="ARBA00023186"/>
    </source>
</evidence>
<dbReference type="AlphaFoldDB" id="A0AAW3ZQ22"/>
<feature type="topological domain" description="Cytoplasmic" evidence="14">
    <location>
        <begin position="1"/>
        <end position="14"/>
    </location>
</feature>
<evidence type="ECO:0000256" key="14">
    <source>
        <dbReference type="HAMAP-Rule" id="MF_00286"/>
    </source>
</evidence>
<name>A0AAW3ZQ22_9GAMM</name>
<dbReference type="PANTHER" id="PTHR36570">
    <property type="entry name" value="DISULFIDE BOND FORMATION PROTEIN B"/>
    <property type="match status" value="1"/>
</dbReference>
<keyword evidence="17" id="KW-1185">Reference proteome</keyword>
<dbReference type="GO" id="GO:0015035">
    <property type="term" value="F:protein-disulfide reductase activity"/>
    <property type="evidence" value="ECO:0007669"/>
    <property type="project" value="UniProtKB-UniRule"/>
</dbReference>
<evidence type="ECO:0000256" key="7">
    <source>
        <dbReference type="ARBA" id="ARBA00022982"/>
    </source>
</evidence>
<sequence>MTTTHHKLFHFRFWCLFGLVACLGLLGYALYAQHQMFLDPCPLCIFQRIAFLIMAVGFALGLALGGRGWLRVVSVLVIAMGGAAGLGVSGWHVYLQQLPPDQVPGCGPGLEYMLQTLPLSQVLSKVFAGSGECAEVDWTFLGLSMPAWTFIWYALLLVGTVWALRQKRMN</sequence>
<evidence type="ECO:0000256" key="1">
    <source>
        <dbReference type="ARBA" id="ARBA00004429"/>
    </source>
</evidence>
<keyword evidence="12 14" id="KW-0143">Chaperone</keyword>
<evidence type="ECO:0000256" key="13">
    <source>
        <dbReference type="ARBA" id="ARBA00023284"/>
    </source>
</evidence>
<dbReference type="HAMAP" id="MF_00286">
    <property type="entry name" value="DsbB"/>
    <property type="match status" value="1"/>
</dbReference>
<evidence type="ECO:0000256" key="10">
    <source>
        <dbReference type="ARBA" id="ARBA00023136"/>
    </source>
</evidence>
<evidence type="ECO:0000256" key="15">
    <source>
        <dbReference type="SAM" id="Phobius"/>
    </source>
</evidence>
<feature type="transmembrane region" description="Helical" evidence="15">
    <location>
        <begin position="145"/>
        <end position="164"/>
    </location>
</feature>
<keyword evidence="7 14" id="KW-0249">Electron transport</keyword>
<feature type="topological domain" description="Periplasmic" evidence="14">
    <location>
        <begin position="32"/>
        <end position="49"/>
    </location>
</feature>
<reference evidence="16 17" key="1">
    <citation type="submission" date="2020-09" db="EMBL/GenBank/DDBJ databases">
        <title>Pseudoxanthomonas sp. CAU 1598 isolated from sand of Yaerae Beach.</title>
        <authorList>
            <person name="Kim W."/>
        </authorList>
    </citation>
    <scope>NUCLEOTIDE SEQUENCE [LARGE SCALE GENOMIC DNA]</scope>
    <source>
        <strain evidence="16 17">CAU 1598</strain>
    </source>
</reference>
<dbReference type="Proteomes" id="UP000613768">
    <property type="component" value="Unassembled WGS sequence"/>
</dbReference>
<dbReference type="InterPro" id="IPR023380">
    <property type="entry name" value="DsbB-like_sf"/>
</dbReference>
<evidence type="ECO:0000256" key="11">
    <source>
        <dbReference type="ARBA" id="ARBA00023157"/>
    </source>
</evidence>
<keyword evidence="8 14" id="KW-1133">Transmembrane helix</keyword>
<evidence type="ECO:0000256" key="5">
    <source>
        <dbReference type="ARBA" id="ARBA00022519"/>
    </source>
</evidence>
<dbReference type="SUPFAM" id="SSF158442">
    <property type="entry name" value="DsbB-like"/>
    <property type="match status" value="1"/>
</dbReference>
<organism evidence="16 17">
    <name type="scientific">Pseudomarimonas arenosa</name>
    <dbReference type="NCBI Taxonomy" id="2774145"/>
    <lineage>
        <taxon>Bacteria</taxon>
        <taxon>Pseudomonadati</taxon>
        <taxon>Pseudomonadota</taxon>
        <taxon>Gammaproteobacteria</taxon>
        <taxon>Lysobacterales</taxon>
        <taxon>Lysobacteraceae</taxon>
        <taxon>Pseudomarimonas</taxon>
    </lineage>
</organism>
<evidence type="ECO:0000256" key="9">
    <source>
        <dbReference type="ARBA" id="ARBA00023002"/>
    </source>
</evidence>
<comment type="caution">
    <text evidence="14">Lacks conserved residue(s) required for the propagation of feature annotation.</text>
</comment>
<feature type="disulfide bond" description="Redox-active" evidence="14">
    <location>
        <begin position="41"/>
        <end position="44"/>
    </location>
</feature>
<evidence type="ECO:0000256" key="4">
    <source>
        <dbReference type="ARBA" id="ARBA00022475"/>
    </source>
</evidence>
<dbReference type="EMBL" id="JACYTR010000056">
    <property type="protein sequence ID" value="MBD8527584.1"/>
    <property type="molecule type" value="Genomic_DNA"/>
</dbReference>
<evidence type="ECO:0000256" key="8">
    <source>
        <dbReference type="ARBA" id="ARBA00022989"/>
    </source>
</evidence>
<evidence type="ECO:0000256" key="6">
    <source>
        <dbReference type="ARBA" id="ARBA00022692"/>
    </source>
</evidence>
<dbReference type="GO" id="GO:0005886">
    <property type="term" value="C:plasma membrane"/>
    <property type="evidence" value="ECO:0007669"/>
    <property type="project" value="UniProtKB-SubCell"/>
</dbReference>
<dbReference type="Gene3D" id="1.20.1550.10">
    <property type="entry name" value="DsbB-like"/>
    <property type="match status" value="1"/>
</dbReference>
<keyword evidence="4 14" id="KW-1003">Cell membrane</keyword>
<evidence type="ECO:0000256" key="3">
    <source>
        <dbReference type="ARBA" id="ARBA00022448"/>
    </source>
</evidence>
<gene>
    <name evidence="14" type="primary">dsbB</name>
    <name evidence="16" type="ORF">IFO71_17710</name>
</gene>
<evidence type="ECO:0000313" key="17">
    <source>
        <dbReference type="Proteomes" id="UP000613768"/>
    </source>
</evidence>
<keyword evidence="5" id="KW-0997">Cell inner membrane</keyword>
<proteinExistence type="inferred from homology"/>
<dbReference type="InterPro" id="IPR022920">
    <property type="entry name" value="Disulphide_bond_form_DsbB"/>
</dbReference>
<dbReference type="GO" id="GO:0009055">
    <property type="term" value="F:electron transfer activity"/>
    <property type="evidence" value="ECO:0007669"/>
    <property type="project" value="UniProtKB-UniRule"/>
</dbReference>
<feature type="topological domain" description="Cytoplasmic" evidence="14">
    <location>
        <begin position="167"/>
        <end position="170"/>
    </location>
</feature>
<keyword evidence="13 14" id="KW-0676">Redox-active center</keyword>